<dbReference type="InterPro" id="IPR003439">
    <property type="entry name" value="ABC_transporter-like_ATP-bd"/>
</dbReference>
<dbReference type="InterPro" id="IPR050095">
    <property type="entry name" value="ECF_ABC_transporter_ATP-bd"/>
</dbReference>
<dbReference type="InterPro" id="IPR003593">
    <property type="entry name" value="AAA+_ATPase"/>
</dbReference>
<dbReference type="GO" id="GO:0005524">
    <property type="term" value="F:ATP binding"/>
    <property type="evidence" value="ECO:0007669"/>
    <property type="project" value="UniProtKB-KW"/>
</dbReference>
<dbReference type="InterPro" id="IPR015856">
    <property type="entry name" value="ABC_transpr_CbiO/EcfA_su"/>
</dbReference>
<evidence type="ECO:0000256" key="5">
    <source>
        <dbReference type="ARBA" id="ARBA00022741"/>
    </source>
</evidence>
<dbReference type="PANTHER" id="PTHR43553:SF24">
    <property type="entry name" value="ENERGY-COUPLING FACTOR TRANSPORTER ATP-BINDING PROTEIN ECFA1"/>
    <property type="match status" value="1"/>
</dbReference>
<evidence type="ECO:0000256" key="7">
    <source>
        <dbReference type="ARBA" id="ARBA00022967"/>
    </source>
</evidence>
<dbReference type="PROSITE" id="PS00211">
    <property type="entry name" value="ABC_TRANSPORTER_1"/>
    <property type="match status" value="1"/>
</dbReference>
<keyword evidence="7" id="KW-1278">Translocase</keyword>
<reference evidence="10 11" key="1">
    <citation type="submission" date="2017-07" db="EMBL/GenBank/DDBJ databases">
        <title>The genome sequence of Paludifilum halophilum highlights mechanisms for microbial adaptation to high salt environemnts.</title>
        <authorList>
            <person name="Belbahri L."/>
        </authorList>
    </citation>
    <scope>NUCLEOTIDE SEQUENCE [LARGE SCALE GENOMIC DNA]</scope>
    <source>
        <strain evidence="10 11">DSM 102817</strain>
    </source>
</reference>
<dbReference type="InterPro" id="IPR030947">
    <property type="entry name" value="EcfA_1"/>
</dbReference>
<evidence type="ECO:0000259" key="9">
    <source>
        <dbReference type="PROSITE" id="PS50893"/>
    </source>
</evidence>
<dbReference type="FunFam" id="3.40.50.300:FF:000224">
    <property type="entry name" value="Energy-coupling factor transporter ATP-binding protein EcfA"/>
    <property type="match status" value="1"/>
</dbReference>
<dbReference type="EMBL" id="NOWF01000011">
    <property type="protein sequence ID" value="OYD06601.1"/>
    <property type="molecule type" value="Genomic_DNA"/>
</dbReference>
<keyword evidence="8" id="KW-0472">Membrane</keyword>
<evidence type="ECO:0000256" key="4">
    <source>
        <dbReference type="ARBA" id="ARBA00022475"/>
    </source>
</evidence>
<comment type="caution">
    <text evidence="10">The sequence shown here is derived from an EMBL/GenBank/DDBJ whole genome shotgun (WGS) entry which is preliminary data.</text>
</comment>
<dbReference type="GO" id="GO:0016887">
    <property type="term" value="F:ATP hydrolysis activity"/>
    <property type="evidence" value="ECO:0007669"/>
    <property type="project" value="InterPro"/>
</dbReference>
<dbReference type="RefSeq" id="WP_094265614.1">
    <property type="nucleotide sequence ID" value="NZ_NOWF01000011.1"/>
</dbReference>
<dbReference type="Pfam" id="PF00005">
    <property type="entry name" value="ABC_tran"/>
    <property type="match status" value="1"/>
</dbReference>
<dbReference type="PANTHER" id="PTHR43553">
    <property type="entry name" value="HEAVY METAL TRANSPORTER"/>
    <property type="match status" value="1"/>
</dbReference>
<dbReference type="NCBIfam" id="TIGR04520">
    <property type="entry name" value="ECF_ATPase_1"/>
    <property type="match status" value="1"/>
</dbReference>
<protein>
    <submittedName>
        <fullName evidence="10">Energy-coupling factor transporter ATPase</fullName>
    </submittedName>
</protein>
<dbReference type="OrthoDB" id="9784332at2"/>
<dbReference type="Proteomes" id="UP000215459">
    <property type="component" value="Unassembled WGS sequence"/>
</dbReference>
<dbReference type="Gene3D" id="3.40.50.300">
    <property type="entry name" value="P-loop containing nucleotide triphosphate hydrolases"/>
    <property type="match status" value="1"/>
</dbReference>
<dbReference type="GO" id="GO:0015087">
    <property type="term" value="F:cobalt ion transmembrane transporter activity"/>
    <property type="evidence" value="ECO:0007669"/>
    <property type="project" value="UniProtKB-ARBA"/>
</dbReference>
<evidence type="ECO:0000256" key="2">
    <source>
        <dbReference type="ARBA" id="ARBA00005417"/>
    </source>
</evidence>
<keyword evidence="5" id="KW-0547">Nucleotide-binding</keyword>
<proteinExistence type="inferred from homology"/>
<keyword evidence="4" id="KW-1003">Cell membrane</keyword>
<keyword evidence="11" id="KW-1185">Reference proteome</keyword>
<evidence type="ECO:0000313" key="11">
    <source>
        <dbReference type="Proteomes" id="UP000215459"/>
    </source>
</evidence>
<name>A0A235B2Y3_9BACL</name>
<feature type="domain" description="ABC transporter" evidence="9">
    <location>
        <begin position="5"/>
        <end position="243"/>
    </location>
</feature>
<evidence type="ECO:0000256" key="6">
    <source>
        <dbReference type="ARBA" id="ARBA00022840"/>
    </source>
</evidence>
<dbReference type="AlphaFoldDB" id="A0A235B2Y3"/>
<dbReference type="InterPro" id="IPR027417">
    <property type="entry name" value="P-loop_NTPase"/>
</dbReference>
<dbReference type="InterPro" id="IPR017871">
    <property type="entry name" value="ABC_transporter-like_CS"/>
</dbReference>
<dbReference type="GO" id="GO:0043190">
    <property type="term" value="C:ATP-binding cassette (ABC) transporter complex"/>
    <property type="evidence" value="ECO:0007669"/>
    <property type="project" value="TreeGrafter"/>
</dbReference>
<keyword evidence="3" id="KW-0813">Transport</keyword>
<comment type="similarity">
    <text evidence="2">Belongs to the ABC transporter superfamily.</text>
</comment>
<accession>A0A235B2Y3</accession>
<dbReference type="SUPFAM" id="SSF52540">
    <property type="entry name" value="P-loop containing nucleoside triphosphate hydrolases"/>
    <property type="match status" value="1"/>
</dbReference>
<sequence>MEPVIELTGVGFHYSTSESPWKQWALSGVDLTVRPGEYLAIMGPNGSGKSTLAKMLNGLLVPVKGSVRVEGLDTRNPDAVSTVRRKVGMVFQNPDNQIVGTTVRDDIAFGLENLGVPRDEMIRRIEKVLQRVGLAGMEERSPHHLSGGQKQRLAIAGVLAMRPQVIVFDESTSMLDPGGRREVLQAIGDLQRQGTTVIHITHSAAEASRAERIAVMTEGSIRRIGSPGEVFRDPDQLRNWLLEPPPSVELLDRLRKRGMPVRSGLFNTDELVEELWALLSRG</sequence>
<evidence type="ECO:0000256" key="3">
    <source>
        <dbReference type="ARBA" id="ARBA00022448"/>
    </source>
</evidence>
<dbReference type="PROSITE" id="PS50893">
    <property type="entry name" value="ABC_TRANSPORTER_2"/>
    <property type="match status" value="1"/>
</dbReference>
<comment type="subcellular location">
    <subcellularLocation>
        <location evidence="1">Cell membrane</location>
        <topology evidence="1">Peripheral membrane protein</topology>
    </subcellularLocation>
</comment>
<dbReference type="CDD" id="cd03225">
    <property type="entry name" value="ABC_cobalt_CbiO_domain1"/>
    <property type="match status" value="1"/>
</dbReference>
<organism evidence="10 11">
    <name type="scientific">Paludifilum halophilum</name>
    <dbReference type="NCBI Taxonomy" id="1642702"/>
    <lineage>
        <taxon>Bacteria</taxon>
        <taxon>Bacillati</taxon>
        <taxon>Bacillota</taxon>
        <taxon>Bacilli</taxon>
        <taxon>Bacillales</taxon>
        <taxon>Thermoactinomycetaceae</taxon>
        <taxon>Paludifilum</taxon>
    </lineage>
</organism>
<evidence type="ECO:0000313" key="10">
    <source>
        <dbReference type="EMBL" id="OYD06601.1"/>
    </source>
</evidence>
<keyword evidence="6" id="KW-0067">ATP-binding</keyword>
<evidence type="ECO:0000256" key="1">
    <source>
        <dbReference type="ARBA" id="ARBA00004202"/>
    </source>
</evidence>
<gene>
    <name evidence="10" type="ORF">CHM34_15510</name>
</gene>
<dbReference type="SMART" id="SM00382">
    <property type="entry name" value="AAA"/>
    <property type="match status" value="1"/>
</dbReference>
<evidence type="ECO:0000256" key="8">
    <source>
        <dbReference type="ARBA" id="ARBA00023136"/>
    </source>
</evidence>
<dbReference type="GO" id="GO:0042626">
    <property type="term" value="F:ATPase-coupled transmembrane transporter activity"/>
    <property type="evidence" value="ECO:0007669"/>
    <property type="project" value="TreeGrafter"/>
</dbReference>